<feature type="domain" description="Lipid-binding serum glycoprotein N-terminal" evidence="2">
    <location>
        <begin position="48"/>
        <end position="210"/>
    </location>
</feature>
<sequence length="242" mass="26807">MKIVICLLFQIIVCVWSTNNTSDVTFEEATVIRNLDGIGLVTRITAQGFQYAAQVGADTLYKKLEELTDIPDLSTQQNGVNITLGNLSIVDFSRPIGHAELIPDHGIRWILLINEAVVYGFWRYATTGWFSLQDEGNFQVTLSETTLNITAEITRNKKGGLAIAVSDCESEINFEMNLGSWIYNMVASLAKPFLGQTLEDKLCEIATEVIRVDAMSGLNSLPGKTKEKATSASFCFFPFLNF</sequence>
<feature type="signal peptide" evidence="1">
    <location>
        <begin position="1"/>
        <end position="17"/>
    </location>
</feature>
<reference evidence="3" key="1">
    <citation type="submission" date="2021-01" db="EMBL/GenBank/DDBJ databases">
        <authorList>
            <person name="Li R."/>
            <person name="Bekaert M."/>
        </authorList>
    </citation>
    <scope>NUCLEOTIDE SEQUENCE</scope>
    <source>
        <strain evidence="3">Farmed</strain>
    </source>
</reference>
<dbReference type="AlphaFoldDB" id="A0A812CQL0"/>
<dbReference type="Gene3D" id="3.15.10.10">
    <property type="entry name" value="Bactericidal permeability-increasing protein, domain 1"/>
    <property type="match status" value="1"/>
</dbReference>
<evidence type="ECO:0000259" key="2">
    <source>
        <dbReference type="Pfam" id="PF01273"/>
    </source>
</evidence>
<dbReference type="Proteomes" id="UP000597762">
    <property type="component" value="Unassembled WGS sequence"/>
</dbReference>
<feature type="chain" id="PRO_5032358032" description="Lipid-binding serum glycoprotein N-terminal domain-containing protein" evidence="1">
    <location>
        <begin position="18"/>
        <end position="242"/>
    </location>
</feature>
<organism evidence="3 4">
    <name type="scientific">Acanthosepion pharaonis</name>
    <name type="common">Pharaoh cuttlefish</name>
    <name type="synonym">Sepia pharaonis</name>
    <dbReference type="NCBI Taxonomy" id="158019"/>
    <lineage>
        <taxon>Eukaryota</taxon>
        <taxon>Metazoa</taxon>
        <taxon>Spiralia</taxon>
        <taxon>Lophotrochozoa</taxon>
        <taxon>Mollusca</taxon>
        <taxon>Cephalopoda</taxon>
        <taxon>Coleoidea</taxon>
        <taxon>Decapodiformes</taxon>
        <taxon>Sepiida</taxon>
        <taxon>Sepiina</taxon>
        <taxon>Sepiidae</taxon>
        <taxon>Acanthosepion</taxon>
    </lineage>
</organism>
<keyword evidence="4" id="KW-1185">Reference proteome</keyword>
<dbReference type="Gene3D" id="3.15.20.10">
    <property type="entry name" value="Bactericidal permeability-increasing protein, domain 2"/>
    <property type="match status" value="1"/>
</dbReference>
<dbReference type="GO" id="GO:0008289">
    <property type="term" value="F:lipid binding"/>
    <property type="evidence" value="ECO:0007669"/>
    <property type="project" value="InterPro"/>
</dbReference>
<comment type="caution">
    <text evidence="3">The sequence shown here is derived from an EMBL/GenBank/DDBJ whole genome shotgun (WGS) entry which is preliminary data.</text>
</comment>
<dbReference type="InterPro" id="IPR032942">
    <property type="entry name" value="BPI/LBP/Plunc"/>
</dbReference>
<gene>
    <name evidence="3" type="ORF">SPHA_41626</name>
</gene>
<accession>A0A812CQL0</accession>
<dbReference type="PANTHER" id="PTHR10504:SF131">
    <property type="entry name" value="BPI2 DOMAIN-CONTAINING PROTEIN"/>
    <property type="match status" value="1"/>
</dbReference>
<dbReference type="InterPro" id="IPR017943">
    <property type="entry name" value="Bactericidal_perm-incr_a/b_dom"/>
</dbReference>
<dbReference type="Pfam" id="PF01273">
    <property type="entry name" value="LBP_BPI_CETP"/>
    <property type="match status" value="1"/>
</dbReference>
<proteinExistence type="predicted"/>
<dbReference type="PANTHER" id="PTHR10504">
    <property type="entry name" value="BACTERICIDAL PERMEABILITY-INCREASING BPI PROTEIN-RELATED"/>
    <property type="match status" value="1"/>
</dbReference>
<dbReference type="GO" id="GO:0005615">
    <property type="term" value="C:extracellular space"/>
    <property type="evidence" value="ECO:0007669"/>
    <property type="project" value="TreeGrafter"/>
</dbReference>
<dbReference type="EMBL" id="CAHIKZ030002009">
    <property type="protein sequence ID" value="CAE1279129.1"/>
    <property type="molecule type" value="Genomic_DNA"/>
</dbReference>
<dbReference type="InterPro" id="IPR017942">
    <property type="entry name" value="Lipid-bd_serum_glycop_N"/>
</dbReference>
<evidence type="ECO:0000313" key="3">
    <source>
        <dbReference type="EMBL" id="CAE1279129.1"/>
    </source>
</evidence>
<dbReference type="OrthoDB" id="6048112at2759"/>
<keyword evidence="1" id="KW-0732">Signal</keyword>
<evidence type="ECO:0000313" key="4">
    <source>
        <dbReference type="Proteomes" id="UP000597762"/>
    </source>
</evidence>
<protein>
    <recommendedName>
        <fullName evidence="2">Lipid-binding serum glycoprotein N-terminal domain-containing protein</fullName>
    </recommendedName>
</protein>
<name>A0A812CQL0_ACAPH</name>
<dbReference type="SUPFAM" id="SSF55394">
    <property type="entry name" value="Bactericidal permeability-increasing protein, BPI"/>
    <property type="match status" value="1"/>
</dbReference>
<evidence type="ECO:0000256" key="1">
    <source>
        <dbReference type="SAM" id="SignalP"/>
    </source>
</evidence>